<dbReference type="InterPro" id="IPR036129">
    <property type="entry name" value="Glycerate_kinase_sf"/>
</dbReference>
<proteinExistence type="inferred from homology"/>
<organism evidence="5 6">
    <name type="scientific">Kistimonas scapharcae</name>
    <dbReference type="NCBI Taxonomy" id="1036133"/>
    <lineage>
        <taxon>Bacteria</taxon>
        <taxon>Pseudomonadati</taxon>
        <taxon>Pseudomonadota</taxon>
        <taxon>Gammaproteobacteria</taxon>
        <taxon>Oceanospirillales</taxon>
        <taxon>Endozoicomonadaceae</taxon>
        <taxon>Kistimonas</taxon>
    </lineage>
</organism>
<evidence type="ECO:0000313" key="5">
    <source>
        <dbReference type="EMBL" id="GAA4649472.1"/>
    </source>
</evidence>
<evidence type="ECO:0000256" key="4">
    <source>
        <dbReference type="PIRNR" id="PIRNR006078"/>
    </source>
</evidence>
<dbReference type="Gene3D" id="3.90.1510.10">
    <property type="entry name" value="Glycerate kinase, domain 2"/>
    <property type="match status" value="1"/>
</dbReference>
<dbReference type="PIRSF" id="PIRSF006078">
    <property type="entry name" value="GlxK"/>
    <property type="match status" value="1"/>
</dbReference>
<dbReference type="InterPro" id="IPR004381">
    <property type="entry name" value="Glycerate_kinase"/>
</dbReference>
<evidence type="ECO:0000313" key="6">
    <source>
        <dbReference type="Proteomes" id="UP001500604"/>
    </source>
</evidence>
<name>A0ABP8V3P0_9GAMM</name>
<evidence type="ECO:0000256" key="2">
    <source>
        <dbReference type="ARBA" id="ARBA00022679"/>
    </source>
</evidence>
<comment type="caution">
    <text evidence="5">The sequence shown here is derived from an EMBL/GenBank/DDBJ whole genome shotgun (WGS) entry which is preliminary data.</text>
</comment>
<reference evidence="6" key="1">
    <citation type="journal article" date="2019" name="Int. J. Syst. Evol. Microbiol.">
        <title>The Global Catalogue of Microorganisms (GCM) 10K type strain sequencing project: providing services to taxonomists for standard genome sequencing and annotation.</title>
        <authorList>
            <consortium name="The Broad Institute Genomics Platform"/>
            <consortium name="The Broad Institute Genome Sequencing Center for Infectious Disease"/>
            <person name="Wu L."/>
            <person name="Ma J."/>
        </authorList>
    </citation>
    <scope>NUCLEOTIDE SEQUENCE [LARGE SCALE GENOMIC DNA]</scope>
    <source>
        <strain evidence="6">JCM 17805</strain>
    </source>
</reference>
<keyword evidence="2 4" id="KW-0808">Transferase</keyword>
<gene>
    <name evidence="5" type="ORF">GCM10023116_17460</name>
</gene>
<dbReference type="Pfam" id="PF02595">
    <property type="entry name" value="Gly_kinase"/>
    <property type="match status" value="1"/>
</dbReference>
<dbReference type="Gene3D" id="3.40.50.10350">
    <property type="entry name" value="Glycerate kinase, domain 1"/>
    <property type="match status" value="1"/>
</dbReference>
<protein>
    <submittedName>
        <fullName evidence="5">Glycerate kinase</fullName>
    </submittedName>
</protein>
<evidence type="ECO:0000256" key="3">
    <source>
        <dbReference type="ARBA" id="ARBA00022777"/>
    </source>
</evidence>
<dbReference type="InterPro" id="IPR018193">
    <property type="entry name" value="Glyc_kinase_flavodox-like_fold"/>
</dbReference>
<sequence length="383" mass="39292">MKIVIAPDSFKECLTALEVAKAIEEGILSVLPDAECIKVPVADGGEGTARSLVDATGGQLLQYSVTGPLGQPVNAALGLLGDGETAVIEMAEASGLALVPPASRNPLHTTTYGTGELISKALDLGVRHLIIGIGGSATNDGGAGMMQALGIQFLDEHGNPIPLGGAGLLSLHRIDTSRLDPRLADVTCQVACDVNNPLTGPNGASHIFGPQKGAGPEQVLELDRALVHYEQRLQSQLGKTIGEIPGAGAAGGMGAALLAFLDATLQPGIDIVMEAVDLASQLQGADLVITGEGRIDGQTACGKTPVGVARHAKTANLPVIAIAGCLGHDHELVHAEGIDALFPAIDHLADMESILRNGYKNIRRTACNIAKLLTISADCRNGL</sequence>
<dbReference type="PANTHER" id="PTHR21599">
    <property type="entry name" value="GLYCERATE KINASE"/>
    <property type="match status" value="1"/>
</dbReference>
<dbReference type="NCBIfam" id="TIGR00045">
    <property type="entry name" value="glycerate kinase"/>
    <property type="match status" value="1"/>
</dbReference>
<dbReference type="GO" id="GO:0016301">
    <property type="term" value="F:kinase activity"/>
    <property type="evidence" value="ECO:0007669"/>
    <property type="project" value="UniProtKB-KW"/>
</dbReference>
<keyword evidence="6" id="KW-1185">Reference proteome</keyword>
<dbReference type="SUPFAM" id="SSF110738">
    <property type="entry name" value="Glycerate kinase I"/>
    <property type="match status" value="1"/>
</dbReference>
<dbReference type="Proteomes" id="UP001500604">
    <property type="component" value="Unassembled WGS sequence"/>
</dbReference>
<dbReference type="EMBL" id="BAABFL010000134">
    <property type="protein sequence ID" value="GAA4649472.1"/>
    <property type="molecule type" value="Genomic_DNA"/>
</dbReference>
<keyword evidence="3 4" id="KW-0418">Kinase</keyword>
<comment type="similarity">
    <text evidence="1 4">Belongs to the glycerate kinase type-1 family.</text>
</comment>
<dbReference type="PANTHER" id="PTHR21599:SF0">
    <property type="entry name" value="GLYCERATE KINASE"/>
    <property type="match status" value="1"/>
</dbReference>
<accession>A0ABP8V3P0</accession>
<dbReference type="InterPro" id="IPR018197">
    <property type="entry name" value="Glycerate_kinase_RE-like"/>
</dbReference>
<dbReference type="RefSeq" id="WP_345195329.1">
    <property type="nucleotide sequence ID" value="NZ_BAABFL010000134.1"/>
</dbReference>
<evidence type="ECO:0000256" key="1">
    <source>
        <dbReference type="ARBA" id="ARBA00006284"/>
    </source>
</evidence>